<name>A0A5N5TNL1_9CRUS</name>
<protein>
    <submittedName>
        <fullName evidence="2">Uncharacterized protein</fullName>
    </submittedName>
</protein>
<feature type="compositionally biased region" description="Basic and acidic residues" evidence="1">
    <location>
        <begin position="46"/>
        <end position="62"/>
    </location>
</feature>
<proteinExistence type="predicted"/>
<gene>
    <name evidence="2" type="ORF">Anas_04295</name>
</gene>
<reference evidence="2 3" key="1">
    <citation type="journal article" date="2019" name="PLoS Biol.">
        <title>Sex chromosomes control vertical transmission of feminizing Wolbachia symbionts in an isopod.</title>
        <authorList>
            <person name="Becking T."/>
            <person name="Chebbi M.A."/>
            <person name="Giraud I."/>
            <person name="Moumen B."/>
            <person name="Laverre T."/>
            <person name="Caubet Y."/>
            <person name="Peccoud J."/>
            <person name="Gilbert C."/>
            <person name="Cordaux R."/>
        </authorList>
    </citation>
    <scope>NUCLEOTIDE SEQUENCE [LARGE SCALE GENOMIC DNA]</scope>
    <source>
        <strain evidence="2">ANa2</strain>
        <tissue evidence="2">Whole body excluding digestive tract and cuticle</tissue>
    </source>
</reference>
<dbReference type="Proteomes" id="UP000326759">
    <property type="component" value="Unassembled WGS sequence"/>
</dbReference>
<dbReference type="EMBL" id="SEYY01000224">
    <property type="protein sequence ID" value="KAB7507763.1"/>
    <property type="molecule type" value="Genomic_DNA"/>
</dbReference>
<evidence type="ECO:0000313" key="2">
    <source>
        <dbReference type="EMBL" id="KAB7507763.1"/>
    </source>
</evidence>
<dbReference type="AlphaFoldDB" id="A0A5N5TNL1"/>
<feature type="region of interest" description="Disordered" evidence="1">
    <location>
        <begin position="46"/>
        <end position="66"/>
    </location>
</feature>
<comment type="caution">
    <text evidence="2">The sequence shown here is derived from an EMBL/GenBank/DDBJ whole genome shotgun (WGS) entry which is preliminary data.</text>
</comment>
<evidence type="ECO:0000313" key="3">
    <source>
        <dbReference type="Proteomes" id="UP000326759"/>
    </source>
</evidence>
<organism evidence="2 3">
    <name type="scientific">Armadillidium nasatum</name>
    <dbReference type="NCBI Taxonomy" id="96803"/>
    <lineage>
        <taxon>Eukaryota</taxon>
        <taxon>Metazoa</taxon>
        <taxon>Ecdysozoa</taxon>
        <taxon>Arthropoda</taxon>
        <taxon>Crustacea</taxon>
        <taxon>Multicrustacea</taxon>
        <taxon>Malacostraca</taxon>
        <taxon>Eumalacostraca</taxon>
        <taxon>Peracarida</taxon>
        <taxon>Isopoda</taxon>
        <taxon>Oniscidea</taxon>
        <taxon>Crinocheta</taxon>
        <taxon>Armadillidiidae</taxon>
        <taxon>Armadillidium</taxon>
    </lineage>
</organism>
<sequence length="229" mass="26805">MILNFKTRYSTDHKLLLDHYKVVRGFSKRKRKSFHTSLENHTVVHSEDEIKEENVNTEKNDHCSSPLRLSDSEHYDCSEEIESGSNSEKDVESYSQNFSSKSFSEKCRRFKKLFKNFDSPPTKRLRKYSQEYRESNSGKRTTDDDALEHEVISFGKSIAAQMRNLPEERIVRLSAEIQRLVTQERIEYLEERKAQNVDTLSPIISYSYKTEGGTKNIVIQSDSQRCNDE</sequence>
<dbReference type="OrthoDB" id="6577442at2759"/>
<evidence type="ECO:0000256" key="1">
    <source>
        <dbReference type="SAM" id="MobiDB-lite"/>
    </source>
</evidence>
<accession>A0A5N5TNL1</accession>
<keyword evidence="3" id="KW-1185">Reference proteome</keyword>